<keyword evidence="2 7" id="KW-0813">Transport</keyword>
<dbReference type="EMBL" id="SIRE01000006">
    <property type="protein sequence ID" value="TBL80030.1"/>
    <property type="molecule type" value="Genomic_DNA"/>
</dbReference>
<keyword evidence="6 7" id="KW-0472">Membrane</keyword>
<dbReference type="GO" id="GO:0005886">
    <property type="term" value="C:plasma membrane"/>
    <property type="evidence" value="ECO:0007669"/>
    <property type="project" value="UniProtKB-SubCell"/>
</dbReference>
<dbReference type="GO" id="GO:0055085">
    <property type="term" value="P:transmembrane transport"/>
    <property type="evidence" value="ECO:0007669"/>
    <property type="project" value="InterPro"/>
</dbReference>
<keyword evidence="10" id="KW-1185">Reference proteome</keyword>
<dbReference type="Proteomes" id="UP000293142">
    <property type="component" value="Unassembled WGS sequence"/>
</dbReference>
<dbReference type="Gene3D" id="1.10.3720.10">
    <property type="entry name" value="MetI-like"/>
    <property type="match status" value="1"/>
</dbReference>
<dbReference type="InterPro" id="IPR035906">
    <property type="entry name" value="MetI-like_sf"/>
</dbReference>
<keyword evidence="3" id="KW-1003">Cell membrane</keyword>
<accession>A0A4Q9DVM9</accession>
<feature type="transmembrane region" description="Helical" evidence="7">
    <location>
        <begin position="244"/>
        <end position="263"/>
    </location>
</feature>
<evidence type="ECO:0000256" key="6">
    <source>
        <dbReference type="ARBA" id="ARBA00023136"/>
    </source>
</evidence>
<dbReference type="PANTHER" id="PTHR43744:SF9">
    <property type="entry name" value="POLYGALACTURONAN_RHAMNOGALACTURONAN TRANSPORT SYSTEM PERMEASE PROTEIN YTCP"/>
    <property type="match status" value="1"/>
</dbReference>
<dbReference type="PROSITE" id="PS50928">
    <property type="entry name" value="ABC_TM1"/>
    <property type="match status" value="1"/>
</dbReference>
<evidence type="ECO:0000313" key="9">
    <source>
        <dbReference type="EMBL" id="TBL80030.1"/>
    </source>
</evidence>
<dbReference type="OrthoDB" id="157184at2"/>
<comment type="caution">
    <text evidence="9">The sequence shown here is derived from an EMBL/GenBank/DDBJ whole genome shotgun (WGS) entry which is preliminary data.</text>
</comment>
<feature type="transmembrane region" description="Helical" evidence="7">
    <location>
        <begin position="129"/>
        <end position="150"/>
    </location>
</feature>
<comment type="subcellular location">
    <subcellularLocation>
        <location evidence="1 7">Cell membrane</location>
        <topology evidence="1 7">Multi-pass membrane protein</topology>
    </subcellularLocation>
</comment>
<proteinExistence type="inferred from homology"/>
<evidence type="ECO:0000256" key="5">
    <source>
        <dbReference type="ARBA" id="ARBA00022989"/>
    </source>
</evidence>
<feature type="domain" description="ABC transmembrane type-1" evidence="8">
    <location>
        <begin position="62"/>
        <end position="263"/>
    </location>
</feature>
<evidence type="ECO:0000256" key="4">
    <source>
        <dbReference type="ARBA" id="ARBA00022692"/>
    </source>
</evidence>
<evidence type="ECO:0000256" key="7">
    <source>
        <dbReference type="RuleBase" id="RU363032"/>
    </source>
</evidence>
<evidence type="ECO:0000256" key="3">
    <source>
        <dbReference type="ARBA" id="ARBA00022475"/>
    </source>
</evidence>
<dbReference type="AlphaFoldDB" id="A0A4Q9DVM9"/>
<evidence type="ECO:0000313" key="10">
    <source>
        <dbReference type="Proteomes" id="UP000293142"/>
    </source>
</evidence>
<keyword evidence="5 7" id="KW-1133">Transmembrane helix</keyword>
<sequence length="278" mass="31128">MLYAVLTLLCLVVLLPIAVLVSASFSSENALVQHGYSLLPQQFTTAAYGYILSNPRQILASYGVTVFVTMVGTPASLLITALLAYPLSRKDFFYNRQLSFYVFFTMLFNGGLVPWYIVVTQIFHLKDTLWVLIVLHLVTPWYVLLMRTFFSALPHEIVESAKIDGVGEYRLFLQIILPLSAPVLATVGLFSALMFWNDWWLGLLYIEDRDLIPLQYLLYTTVKNIEVLDSLPTSTGTAIPSESARMAMAVIAIGPIALLYAFFQKYFVRGLTVGAIKG</sequence>
<reference evidence="9 10" key="1">
    <citation type="submission" date="2019-02" db="EMBL/GenBank/DDBJ databases">
        <title>Paenibacillus sp. nov., isolated from surface-sterilized tissue of Thalictrum simplex L.</title>
        <authorList>
            <person name="Tuo L."/>
        </authorList>
    </citation>
    <scope>NUCLEOTIDE SEQUENCE [LARGE SCALE GENOMIC DNA]</scope>
    <source>
        <strain evidence="9 10">N2SHLJ1</strain>
    </source>
</reference>
<evidence type="ECO:0000256" key="1">
    <source>
        <dbReference type="ARBA" id="ARBA00004651"/>
    </source>
</evidence>
<dbReference type="InterPro" id="IPR000515">
    <property type="entry name" value="MetI-like"/>
</dbReference>
<organism evidence="9 10">
    <name type="scientific">Paenibacillus thalictri</name>
    <dbReference type="NCBI Taxonomy" id="2527873"/>
    <lineage>
        <taxon>Bacteria</taxon>
        <taxon>Bacillati</taxon>
        <taxon>Bacillota</taxon>
        <taxon>Bacilli</taxon>
        <taxon>Bacillales</taxon>
        <taxon>Paenibacillaceae</taxon>
        <taxon>Paenibacillus</taxon>
    </lineage>
</organism>
<comment type="similarity">
    <text evidence="7">Belongs to the binding-protein-dependent transport system permease family.</text>
</comment>
<feature type="transmembrane region" description="Helical" evidence="7">
    <location>
        <begin position="62"/>
        <end position="86"/>
    </location>
</feature>
<dbReference type="CDD" id="cd06261">
    <property type="entry name" value="TM_PBP2"/>
    <property type="match status" value="1"/>
</dbReference>
<dbReference type="SUPFAM" id="SSF161098">
    <property type="entry name" value="MetI-like"/>
    <property type="match status" value="1"/>
</dbReference>
<dbReference type="Pfam" id="PF00528">
    <property type="entry name" value="BPD_transp_1"/>
    <property type="match status" value="1"/>
</dbReference>
<feature type="transmembrane region" description="Helical" evidence="7">
    <location>
        <begin position="171"/>
        <end position="196"/>
    </location>
</feature>
<name>A0A4Q9DVM9_9BACL</name>
<keyword evidence="4 7" id="KW-0812">Transmembrane</keyword>
<gene>
    <name evidence="9" type="ORF">EYB31_10145</name>
</gene>
<protein>
    <submittedName>
        <fullName evidence="9">Carbohydrate ABC transporter permease</fullName>
    </submittedName>
</protein>
<evidence type="ECO:0000259" key="8">
    <source>
        <dbReference type="PROSITE" id="PS50928"/>
    </source>
</evidence>
<feature type="transmembrane region" description="Helical" evidence="7">
    <location>
        <begin position="98"/>
        <end position="117"/>
    </location>
</feature>
<evidence type="ECO:0000256" key="2">
    <source>
        <dbReference type="ARBA" id="ARBA00022448"/>
    </source>
</evidence>
<dbReference type="PANTHER" id="PTHR43744">
    <property type="entry name" value="ABC TRANSPORTER PERMEASE PROTEIN MG189-RELATED-RELATED"/>
    <property type="match status" value="1"/>
</dbReference>